<reference evidence="2 3" key="1">
    <citation type="submission" date="2016-06" db="EMBL/GenBank/DDBJ databases">
        <authorList>
            <person name="Kjaerup R.B."/>
            <person name="Dalgaard T.S."/>
            <person name="Juul-Madsen H.R."/>
        </authorList>
    </citation>
    <scope>NUCLEOTIDE SEQUENCE [LARGE SCALE GENOMIC DNA]</scope>
    <source>
        <strain evidence="2">2</strain>
    </source>
</reference>
<organism evidence="2 3">
    <name type="scientific">Candidatus Propionivibrio aalborgensis</name>
    <dbReference type="NCBI Taxonomy" id="1860101"/>
    <lineage>
        <taxon>Bacteria</taxon>
        <taxon>Pseudomonadati</taxon>
        <taxon>Pseudomonadota</taxon>
        <taxon>Betaproteobacteria</taxon>
        <taxon>Rhodocyclales</taxon>
        <taxon>Rhodocyclaceae</taxon>
        <taxon>Propionivibrio</taxon>
    </lineage>
</organism>
<proteinExistence type="predicted"/>
<dbReference type="InterPro" id="IPR038674">
    <property type="entry name" value="CzcE_sf"/>
</dbReference>
<dbReference type="RefSeq" id="WP_186412011.1">
    <property type="nucleotide sequence ID" value="NZ_FLQY01000347.1"/>
</dbReference>
<gene>
    <name evidence="2" type="ORF">PROAA_460037</name>
</gene>
<evidence type="ECO:0000256" key="1">
    <source>
        <dbReference type="SAM" id="SignalP"/>
    </source>
</evidence>
<feature type="chain" id="PRO_5008381944" description="CzcE family metal-binding protein" evidence="1">
    <location>
        <begin position="25"/>
        <end position="134"/>
    </location>
</feature>
<sequence length="134" mass="14253">MKTNFTQLALVAALSLTGATAVLADNLSYDASPDLQQLRWFRQVQESKIQPTANQLAPYGYATSGTAARVVNIDGGTKHLNVTRLESVRIIVGGKSVTWMFDTLGTSSFPLSKVIPGADGVTVYVTENPSYSGG</sequence>
<accession>A0A1A8Y221</accession>
<name>A0A1A8Y221_9RHOO</name>
<dbReference type="Proteomes" id="UP000199600">
    <property type="component" value="Unassembled WGS sequence"/>
</dbReference>
<dbReference type="AlphaFoldDB" id="A0A1A8Y221"/>
<dbReference type="Pfam" id="PF16986">
    <property type="entry name" value="CzcE"/>
    <property type="match status" value="1"/>
</dbReference>
<keyword evidence="1" id="KW-0732">Signal</keyword>
<evidence type="ECO:0000313" key="2">
    <source>
        <dbReference type="EMBL" id="SBT10423.1"/>
    </source>
</evidence>
<feature type="signal peptide" evidence="1">
    <location>
        <begin position="1"/>
        <end position="24"/>
    </location>
</feature>
<evidence type="ECO:0008006" key="4">
    <source>
        <dbReference type="Google" id="ProtNLM"/>
    </source>
</evidence>
<dbReference type="InterPro" id="IPR031560">
    <property type="entry name" value="CzcE"/>
</dbReference>
<evidence type="ECO:0000313" key="3">
    <source>
        <dbReference type="Proteomes" id="UP000199600"/>
    </source>
</evidence>
<dbReference type="EMBL" id="FLQY01000347">
    <property type="protein sequence ID" value="SBT10423.1"/>
    <property type="molecule type" value="Genomic_DNA"/>
</dbReference>
<dbReference type="Gene3D" id="2.60.40.2280">
    <property type="entry name" value="Heavy-metal resistance protein CzcE"/>
    <property type="match status" value="1"/>
</dbReference>
<keyword evidence="3" id="KW-1185">Reference proteome</keyword>
<protein>
    <recommendedName>
        <fullName evidence="4">CzcE family metal-binding protein</fullName>
    </recommendedName>
</protein>